<keyword evidence="6" id="KW-0675">Receptor</keyword>
<dbReference type="Gene3D" id="2.130.10.30">
    <property type="entry name" value="Regulator of chromosome condensation 1/beta-lactamase-inhibitor protein II"/>
    <property type="match status" value="2"/>
</dbReference>
<feature type="repeat" description="RCC1" evidence="3">
    <location>
        <begin position="823"/>
        <end position="877"/>
    </location>
</feature>
<feature type="repeat" description="RCC1" evidence="3">
    <location>
        <begin position="877"/>
        <end position="928"/>
    </location>
</feature>
<evidence type="ECO:0000313" key="7">
    <source>
        <dbReference type="Proteomes" id="UP000807504"/>
    </source>
</evidence>
<evidence type="ECO:0000256" key="4">
    <source>
        <dbReference type="SAM" id="MobiDB-lite"/>
    </source>
</evidence>
<dbReference type="PROSITE" id="PS50012">
    <property type="entry name" value="RCC1_3"/>
    <property type="match status" value="5"/>
</dbReference>
<evidence type="ECO:0000256" key="1">
    <source>
        <dbReference type="ARBA" id="ARBA00022658"/>
    </source>
</evidence>
<feature type="domain" description="RCC1-like" evidence="5">
    <location>
        <begin position="804"/>
        <end position="1041"/>
    </location>
</feature>
<dbReference type="InterPro" id="IPR000408">
    <property type="entry name" value="Reg_chr_condens"/>
</dbReference>
<dbReference type="PRINTS" id="PR00633">
    <property type="entry name" value="RCCNDNSATION"/>
</dbReference>
<reference evidence="6" key="1">
    <citation type="journal article" date="2020" name="bioRxiv">
        <title>Chromosome-level reference genome of the European wasp spider Argiope bruennichi: a resource for studies on range expansion and evolutionary adaptation.</title>
        <authorList>
            <person name="Sheffer M.M."/>
            <person name="Hoppe A."/>
            <person name="Krehenwinkel H."/>
            <person name="Uhl G."/>
            <person name="Kuss A.W."/>
            <person name="Jensen L."/>
            <person name="Jensen C."/>
            <person name="Gillespie R.G."/>
            <person name="Hoff K.J."/>
            <person name="Prost S."/>
        </authorList>
    </citation>
    <scope>NUCLEOTIDE SEQUENCE</scope>
</reference>
<dbReference type="SUPFAM" id="SSF50978">
    <property type="entry name" value="WD40 repeat-like"/>
    <property type="match status" value="1"/>
</dbReference>
<accession>A0A8T0FKF0</accession>
<comment type="caution">
    <text evidence="6">The sequence shown here is derived from an EMBL/GenBank/DDBJ whole genome shotgun (WGS) entry which is preliminary data.</text>
</comment>
<evidence type="ECO:0000313" key="6">
    <source>
        <dbReference type="EMBL" id="KAF8791481.1"/>
    </source>
</evidence>
<dbReference type="InterPro" id="IPR051553">
    <property type="entry name" value="Ran_GTPase-activating"/>
</dbReference>
<gene>
    <name evidence="6" type="ORF">HNY73_006337</name>
</gene>
<dbReference type="InterPro" id="IPR058923">
    <property type="entry name" value="RCC1-like_dom"/>
</dbReference>
<keyword evidence="1" id="KW-0344">Guanine-nucleotide releasing factor</keyword>
<evidence type="ECO:0000256" key="2">
    <source>
        <dbReference type="ARBA" id="ARBA00022737"/>
    </source>
</evidence>
<evidence type="ECO:0000259" key="5">
    <source>
        <dbReference type="Pfam" id="PF25390"/>
    </source>
</evidence>
<proteinExistence type="predicted"/>
<dbReference type="PANTHER" id="PTHR45982:SF4">
    <property type="entry name" value="PHR DOMAIN-CONTAINING PROTEIN"/>
    <property type="match status" value="1"/>
</dbReference>
<feature type="region of interest" description="Disordered" evidence="4">
    <location>
        <begin position="1048"/>
        <end position="1071"/>
    </location>
</feature>
<sequence length="1562" mass="175040">MYSLFEIRKILSVSKPGGYNGVKILLSAYTENKEHSVLALVCNNGYLLFRHVSTKLNAPVIRQLCWFNNPEKEIKALSFDSSGMWLLTVTQDATLYILPVSPIVESVVKTPASWKIDNLTEIKLTGQRALTTSVQWWLTHESEHIAIIGSELGEISFINLVNKKEVGGTYITSGISALDILYDESHDTTYLLITGSNQQQWRLLLEEKKSNFYWPFNSDTEITTYNSGKGIPVAEKVPLTDDKNGDQRPHRLSKFESGTFLTPQCGDGRNLVSAYNSSSCLLQVLEGDLDRMHLFSYKVPPDCENIILSDKLIFAISKNQPSNQHVLKIISRKFAEISSENSKKRETQNADIQKFVFNDGILAIYKAAIQYPKEKSSTVCSKSRLETDLTKSTDKILSNSDNRFEQNKNLLQSEIVLQKLDALINEQQSLEGCILVQNDCVWECRLRISAEALFLSLTATPSDLPLAEKLGVMLGLDLHKLYDIAADVQLSSGQFAQAVHLYQLSKCPQLKRVAHFMGYGFLSELIAYTQVLFSTKSVEIVSADKCHFANIALHCFAHQVKNKFQDRSVINLAFKKFLKENAYYDEEVAAKLLSEQGLNELLHYFAEIRGQQGLMVETLLSTDGIKATIEKTVYNALSSSGYEVILHHTNDEYYMKCMTSYHLLQFLAAKPSLLNLHLQHLITLLPKMSVPMLKRVATLYDPTRHVAKLFFRNLASSKMNKRYWSLSSLTTITNEVHEINHKDDEISTVEDVVKFFIFVLLMLFHKIGCPKFSSELIETSKTSEVPGKLPSRLHSTISNSELSAVDSSPISCGQAHVAYLNEGTLYTWGKSGNGRLGTEDISAEYQPPQPVLTFLRLQVNVIAVSCGALHTLALTDFGLFGWGSSRFGQLGMGELQQTVQPRIVESLLAETIVKIECGQYHSVALNADGRVFTWGWGVHGQLGHGNAEDIVFPKVIESLRKKTIVSICAGQGHTVLLNKNGNVYTFGCGMFGQLGTGSVLKQSHPQLVNIPERIKIISTGHFHVLAVSRINKVYTWGCNPQALRLQAQNSRRARHHGSNHNSGSSNPSSSAVVVNNSLHRSTHANGTIQQSHLLPNLVNVSSIDDTIIQLSCGSHHSVLVTASGKIFSWGRNSEGQIGNGTRKEQKIPSIITSFKDKKIIHAACGEIFFYFLKLIFLERFMDGGRMTVDKWAKNRLRSLIRNIPCRQSILRPVEIVIPHYDVKKPGLLDSGSFENEYPIMKIFHVYCDSSALLNHCLNFGNFQAAAKLCLLESMFDQAVKYQLEALVSVSNSSRIDLQMALHVISFYTNLLDHENVDLNKKFLTHIIKFWMTNNLPVLPLESLFQYYQRIFAYPLSLLIFSENIPDLDPESHSEFLKSLSARFCLTIIHGVLKKVEQGCHLVNLLDEMDILSDTANVLNQIQASDALTWDDSIPQDRLWLDILHNLQTGVMSHSAILLTSSDVDLLAKSLLSEKLYVQSFNNTLSSINKLNSNGNDAVIFSCGHHYTLPVFQANILPLFKESLQSLFYSIPQTMKFLLSEYQEDIITAACPKCVSAEINNDL</sequence>
<dbReference type="Pfam" id="PF00415">
    <property type="entry name" value="RCC1"/>
    <property type="match status" value="1"/>
</dbReference>
<feature type="compositionally biased region" description="Low complexity" evidence="4">
    <location>
        <begin position="1059"/>
        <end position="1071"/>
    </location>
</feature>
<keyword evidence="7" id="KW-1185">Reference proteome</keyword>
<name>A0A8T0FKF0_ARGBR</name>
<feature type="repeat" description="RCC1" evidence="3">
    <location>
        <begin position="981"/>
        <end position="1030"/>
    </location>
</feature>
<dbReference type="PANTHER" id="PTHR45982">
    <property type="entry name" value="REGULATOR OF CHROMOSOME CONDENSATION"/>
    <property type="match status" value="1"/>
</dbReference>
<organism evidence="6 7">
    <name type="scientific">Argiope bruennichi</name>
    <name type="common">Wasp spider</name>
    <name type="synonym">Aranea bruennichi</name>
    <dbReference type="NCBI Taxonomy" id="94029"/>
    <lineage>
        <taxon>Eukaryota</taxon>
        <taxon>Metazoa</taxon>
        <taxon>Ecdysozoa</taxon>
        <taxon>Arthropoda</taxon>
        <taxon>Chelicerata</taxon>
        <taxon>Arachnida</taxon>
        <taxon>Araneae</taxon>
        <taxon>Araneomorphae</taxon>
        <taxon>Entelegynae</taxon>
        <taxon>Araneoidea</taxon>
        <taxon>Araneidae</taxon>
        <taxon>Argiope</taxon>
    </lineage>
</organism>
<feature type="repeat" description="RCC1" evidence="3">
    <location>
        <begin position="929"/>
        <end position="980"/>
    </location>
</feature>
<dbReference type="Pfam" id="PF25390">
    <property type="entry name" value="WD40_RLD"/>
    <property type="match status" value="1"/>
</dbReference>
<dbReference type="SUPFAM" id="SSF50985">
    <property type="entry name" value="RCC1/BLIP-II"/>
    <property type="match status" value="2"/>
</dbReference>
<protein>
    <submittedName>
        <fullName evidence="6">Ultraviolet-B receptor UVR8 like protein</fullName>
    </submittedName>
</protein>
<evidence type="ECO:0000256" key="3">
    <source>
        <dbReference type="PROSITE-ProRule" id="PRU00235"/>
    </source>
</evidence>
<dbReference type="Gene3D" id="2.130.10.10">
    <property type="entry name" value="YVTN repeat-like/Quinoprotein amine dehydrogenase"/>
    <property type="match status" value="1"/>
</dbReference>
<reference evidence="6" key="2">
    <citation type="submission" date="2020-06" db="EMBL/GenBank/DDBJ databases">
        <authorList>
            <person name="Sheffer M."/>
        </authorList>
    </citation>
    <scope>NUCLEOTIDE SEQUENCE</scope>
</reference>
<dbReference type="PROSITE" id="PS00626">
    <property type="entry name" value="RCC1_2"/>
    <property type="match status" value="3"/>
</dbReference>
<dbReference type="Proteomes" id="UP000807504">
    <property type="component" value="Unassembled WGS sequence"/>
</dbReference>
<keyword evidence="2" id="KW-0677">Repeat</keyword>
<dbReference type="InterPro" id="IPR009091">
    <property type="entry name" value="RCC1/BLIP-II"/>
</dbReference>
<dbReference type="InterPro" id="IPR015943">
    <property type="entry name" value="WD40/YVTN_repeat-like_dom_sf"/>
</dbReference>
<feature type="repeat" description="RCC1" evidence="3">
    <location>
        <begin position="1124"/>
        <end position="1175"/>
    </location>
</feature>
<dbReference type="EMBL" id="JABXBU010000011">
    <property type="protein sequence ID" value="KAF8791481.1"/>
    <property type="molecule type" value="Genomic_DNA"/>
</dbReference>
<dbReference type="InterPro" id="IPR036322">
    <property type="entry name" value="WD40_repeat_dom_sf"/>
</dbReference>